<dbReference type="RefSeq" id="WP_004463105.1">
    <property type="nucleotide sequence ID" value="NZ_CP006694.1"/>
</dbReference>
<dbReference type="PANTHER" id="PTHR46558">
    <property type="entry name" value="TRACRIPTIONAL REGULATORY PROTEIN-RELATED-RELATED"/>
    <property type="match status" value="1"/>
</dbReference>
<gene>
    <name evidence="3" type="ORF">LSS_19997</name>
</gene>
<dbReference type="InterPro" id="IPR001387">
    <property type="entry name" value="Cro/C1-type_HTH"/>
</dbReference>
<dbReference type="GO" id="GO:0003677">
    <property type="term" value="F:DNA binding"/>
    <property type="evidence" value="ECO:0007669"/>
    <property type="project" value="UniProtKB-KW"/>
</dbReference>
<evidence type="ECO:0000256" key="1">
    <source>
        <dbReference type="ARBA" id="ARBA00023125"/>
    </source>
</evidence>
<dbReference type="Proteomes" id="UP000035800">
    <property type="component" value="Chromosome I"/>
</dbReference>
<accession>K8XU68</accession>
<sequence>MKEALLIVENIKRIRKQKGWSQADLAEKTQSTLSHINKLETGKYLPSVDNLIKIANAFDVSLDYLVSEEVGNYEEVNTNEKSFFQKLKLIDTLDVEDKKALTRIIDSMLTKKKILNLVANGKETEDFR</sequence>
<dbReference type="KEGG" id="lst:LSS_19997"/>
<evidence type="ECO:0000313" key="3">
    <source>
        <dbReference type="EMBL" id="EKT84979.1"/>
    </source>
</evidence>
<dbReference type="NCBIfam" id="NF041951">
    <property type="entry name" value="phage_RstR"/>
    <property type="match status" value="1"/>
</dbReference>
<proteinExistence type="predicted"/>
<dbReference type="EMBL" id="CP006694">
    <property type="protein sequence ID" value="EKT84979.1"/>
    <property type="molecule type" value="Genomic_DNA"/>
</dbReference>
<feature type="domain" description="HTH cro/C1-type" evidence="2">
    <location>
        <begin position="11"/>
        <end position="65"/>
    </location>
</feature>
<dbReference type="CDD" id="cd00093">
    <property type="entry name" value="HTH_XRE"/>
    <property type="match status" value="1"/>
</dbReference>
<dbReference type="PATRIC" id="fig|758847.3.peg.4162"/>
<dbReference type="SMART" id="SM00530">
    <property type="entry name" value="HTH_XRE"/>
    <property type="match status" value="1"/>
</dbReference>
<keyword evidence="1" id="KW-0238">DNA-binding</keyword>
<dbReference type="InterPro" id="IPR010982">
    <property type="entry name" value="Lambda_DNA-bd_dom_sf"/>
</dbReference>
<dbReference type="GeneID" id="29742225"/>
<protein>
    <recommendedName>
        <fullName evidence="2">HTH cro/C1-type domain-containing protein</fullName>
    </recommendedName>
</protein>
<reference evidence="3 4" key="2">
    <citation type="journal article" date="2014" name="Emerg. Microbes Infect.">
        <title>Potential impact on kidney infection: a whole-genome analysis of Leptospira santarosai serovar Shermani.</title>
        <authorList>
            <person name="Chou L.F."/>
            <person name="Chen T.W."/>
            <person name="Ko Y.C."/>
            <person name="Pan M.J."/>
            <person name="Tian Y.C."/>
            <person name="Chiu C.H."/>
            <person name="Tang P."/>
            <person name="Hung C.C."/>
            <person name="Yang C.W."/>
        </authorList>
    </citation>
    <scope>NUCLEOTIDE SEQUENCE</scope>
    <source>
        <strain evidence="3 4">LT 821</strain>
    </source>
</reference>
<name>K8XU68_9LEPT</name>
<dbReference type="AlphaFoldDB" id="K8XU68"/>
<dbReference type="PANTHER" id="PTHR46558:SF11">
    <property type="entry name" value="HTH-TYPE TRANSCRIPTIONAL REGULATOR XRE"/>
    <property type="match status" value="1"/>
</dbReference>
<reference evidence="3 4" key="1">
    <citation type="journal article" date="2012" name="Gene">
        <title>Sequence of Leptospira santarosai serovar Shermani genome and prediction of virulence-associated genes.</title>
        <authorList>
            <person name="Chou L.F."/>
            <person name="Chen Y.T."/>
            <person name="Lu C.W."/>
            <person name="Ko Y.C."/>
            <person name="Tang C.Y."/>
            <person name="Pan M.J."/>
            <person name="Tian Y.C."/>
            <person name="Chiu C.H."/>
            <person name="Hung C.C."/>
            <person name="Yang C.W."/>
        </authorList>
    </citation>
    <scope>NUCLEOTIDE SEQUENCE [LARGE SCALE GENOMIC DNA]</scope>
    <source>
        <strain evidence="3">LT 821</strain>
    </source>
</reference>
<dbReference type="PROSITE" id="PS50943">
    <property type="entry name" value="HTH_CROC1"/>
    <property type="match status" value="1"/>
</dbReference>
<dbReference type="Pfam" id="PF01381">
    <property type="entry name" value="HTH_3"/>
    <property type="match status" value="1"/>
</dbReference>
<evidence type="ECO:0000259" key="2">
    <source>
        <dbReference type="PROSITE" id="PS50943"/>
    </source>
</evidence>
<dbReference type="SUPFAM" id="SSF47413">
    <property type="entry name" value="lambda repressor-like DNA-binding domains"/>
    <property type="match status" value="1"/>
</dbReference>
<dbReference type="Gene3D" id="1.10.260.40">
    <property type="entry name" value="lambda repressor-like DNA-binding domains"/>
    <property type="match status" value="1"/>
</dbReference>
<dbReference type="STRING" id="758847.LSS_19997"/>
<organism evidence="3 4">
    <name type="scientific">Leptospira santarosai serovar Shermani str. LT 821</name>
    <dbReference type="NCBI Taxonomy" id="758847"/>
    <lineage>
        <taxon>Bacteria</taxon>
        <taxon>Pseudomonadati</taxon>
        <taxon>Spirochaetota</taxon>
        <taxon>Spirochaetia</taxon>
        <taxon>Leptospirales</taxon>
        <taxon>Leptospiraceae</taxon>
        <taxon>Leptospira</taxon>
    </lineage>
</organism>
<evidence type="ECO:0000313" key="4">
    <source>
        <dbReference type="Proteomes" id="UP000035800"/>
    </source>
</evidence>
<dbReference type="InterPro" id="IPR049639">
    <property type="entry name" value="RstR"/>
</dbReference>